<evidence type="ECO:0000259" key="1">
    <source>
        <dbReference type="Pfam" id="PF05685"/>
    </source>
</evidence>
<name>A0A951Q9W3_9CYAN</name>
<proteinExistence type="predicted"/>
<dbReference type="InterPro" id="IPR012296">
    <property type="entry name" value="Nuclease_put_TT1808"/>
</dbReference>
<evidence type="ECO:0000313" key="2">
    <source>
        <dbReference type="EMBL" id="MBW4659412.1"/>
    </source>
</evidence>
<dbReference type="Pfam" id="PF05685">
    <property type="entry name" value="Uma2"/>
    <property type="match status" value="1"/>
</dbReference>
<dbReference type="PANTHER" id="PTHR34107">
    <property type="entry name" value="SLL0198 PROTEIN-RELATED"/>
    <property type="match status" value="1"/>
</dbReference>
<dbReference type="SUPFAM" id="SSF52980">
    <property type="entry name" value="Restriction endonuclease-like"/>
    <property type="match status" value="1"/>
</dbReference>
<organism evidence="2 3">
    <name type="scientific">Drouetiella hepatica Uher 2000/2452</name>
    <dbReference type="NCBI Taxonomy" id="904376"/>
    <lineage>
        <taxon>Bacteria</taxon>
        <taxon>Bacillati</taxon>
        <taxon>Cyanobacteriota</taxon>
        <taxon>Cyanophyceae</taxon>
        <taxon>Oculatellales</taxon>
        <taxon>Oculatellaceae</taxon>
        <taxon>Drouetiella</taxon>
    </lineage>
</organism>
<dbReference type="PANTHER" id="PTHR34107:SF7">
    <property type="entry name" value="SLR2092 PROTEIN"/>
    <property type="match status" value="1"/>
</dbReference>
<reference evidence="2" key="2">
    <citation type="journal article" date="2022" name="Microbiol. Resour. Announc.">
        <title>Metagenome Sequencing to Explore Phylogenomics of Terrestrial Cyanobacteria.</title>
        <authorList>
            <person name="Ward R.D."/>
            <person name="Stajich J.E."/>
            <person name="Johansen J.R."/>
            <person name="Huntemann M."/>
            <person name="Clum A."/>
            <person name="Foster B."/>
            <person name="Foster B."/>
            <person name="Roux S."/>
            <person name="Palaniappan K."/>
            <person name="Varghese N."/>
            <person name="Mukherjee S."/>
            <person name="Reddy T.B.K."/>
            <person name="Daum C."/>
            <person name="Copeland A."/>
            <person name="Chen I.A."/>
            <person name="Ivanova N.N."/>
            <person name="Kyrpides N.C."/>
            <person name="Shapiro N."/>
            <person name="Eloe-Fadrosh E.A."/>
            <person name="Pietrasiak N."/>
        </authorList>
    </citation>
    <scope>NUCLEOTIDE SEQUENCE</scope>
    <source>
        <strain evidence="2">UHER 2000/2452</strain>
    </source>
</reference>
<dbReference type="Gene3D" id="3.90.1570.10">
    <property type="entry name" value="tt1808, chain A"/>
    <property type="match status" value="1"/>
</dbReference>
<protein>
    <submittedName>
        <fullName evidence="2">Uma2 family endonuclease</fullName>
    </submittedName>
</protein>
<gene>
    <name evidence="2" type="ORF">KME15_12115</name>
</gene>
<comment type="caution">
    <text evidence="2">The sequence shown here is derived from an EMBL/GenBank/DDBJ whole genome shotgun (WGS) entry which is preliminary data.</text>
</comment>
<reference evidence="2" key="1">
    <citation type="submission" date="2021-05" db="EMBL/GenBank/DDBJ databases">
        <authorList>
            <person name="Pietrasiak N."/>
            <person name="Ward R."/>
            <person name="Stajich J.E."/>
            <person name="Kurbessoian T."/>
        </authorList>
    </citation>
    <scope>NUCLEOTIDE SEQUENCE</scope>
    <source>
        <strain evidence="2">UHER 2000/2452</strain>
    </source>
</reference>
<keyword evidence="2" id="KW-0255">Endonuclease</keyword>
<keyword evidence="2" id="KW-0378">Hydrolase</keyword>
<keyword evidence="2" id="KW-0540">Nuclease</keyword>
<dbReference type="CDD" id="cd06260">
    <property type="entry name" value="DUF820-like"/>
    <property type="match status" value="1"/>
</dbReference>
<dbReference type="Proteomes" id="UP000757435">
    <property type="component" value="Unassembled WGS sequence"/>
</dbReference>
<dbReference type="InterPro" id="IPR011335">
    <property type="entry name" value="Restrct_endonuc-II-like"/>
</dbReference>
<dbReference type="InterPro" id="IPR008538">
    <property type="entry name" value="Uma2"/>
</dbReference>
<evidence type="ECO:0000313" key="3">
    <source>
        <dbReference type="Proteomes" id="UP000757435"/>
    </source>
</evidence>
<dbReference type="EMBL" id="JAHHHD010000011">
    <property type="protein sequence ID" value="MBW4659412.1"/>
    <property type="molecule type" value="Genomic_DNA"/>
</dbReference>
<feature type="domain" description="Putative restriction endonuclease" evidence="1">
    <location>
        <begin position="26"/>
        <end position="197"/>
    </location>
</feature>
<accession>A0A951Q9W3</accession>
<dbReference type="GO" id="GO:0004519">
    <property type="term" value="F:endonuclease activity"/>
    <property type="evidence" value="ECO:0007669"/>
    <property type="project" value="UniProtKB-KW"/>
</dbReference>
<sequence>MTTLLIQTNNIPLTVNFPAIVQMTSEQFLEFCQVNRDLRIERTADGDVIIMPPTFSDTGNRNIKVSQQLANWSDKDGTGEAFDSSTGFLLPNGATRSPDAAWIKLDRWNALTDEQKASFAPICPDFVVDLRSASDPLSRLQAKMQEYIDNGAVLGWLIDCQNQQVYVYRPHQAIATLDQPTSLSGDPELPGFVLQMAKIW</sequence>
<dbReference type="AlphaFoldDB" id="A0A951Q9W3"/>